<dbReference type="Gene3D" id="2.60.120.200">
    <property type="match status" value="1"/>
</dbReference>
<dbReference type="Pfam" id="PF13385">
    <property type="entry name" value="Laminin_G_3"/>
    <property type="match status" value="1"/>
</dbReference>
<dbReference type="RefSeq" id="WP_085474283.1">
    <property type="nucleotide sequence ID" value="NZ_FXAU01000008.1"/>
</dbReference>
<dbReference type="EMBL" id="FXAU01000008">
    <property type="protein sequence ID" value="SMG48807.1"/>
    <property type="molecule type" value="Genomic_DNA"/>
</dbReference>
<feature type="chain" id="PRO_5012372162" evidence="3">
    <location>
        <begin position="23"/>
        <end position="682"/>
    </location>
</feature>
<keyword evidence="5" id="KW-0269">Exonuclease</keyword>
<dbReference type="Proteomes" id="UP000192980">
    <property type="component" value="Unassembled WGS sequence"/>
</dbReference>
<dbReference type="GO" id="GO:0004527">
    <property type="term" value="F:exonuclease activity"/>
    <property type="evidence" value="ECO:0007669"/>
    <property type="project" value="UniProtKB-KW"/>
</dbReference>
<dbReference type="Pfam" id="PF03372">
    <property type="entry name" value="Exo_endo_phos"/>
    <property type="match status" value="1"/>
</dbReference>
<dbReference type="GO" id="GO:0004519">
    <property type="term" value="F:endonuclease activity"/>
    <property type="evidence" value="ECO:0007669"/>
    <property type="project" value="UniProtKB-KW"/>
</dbReference>
<dbReference type="GO" id="GO:0005975">
    <property type="term" value="P:carbohydrate metabolic process"/>
    <property type="evidence" value="ECO:0007669"/>
    <property type="project" value="UniProtKB-ARBA"/>
</dbReference>
<accession>A0A1X7L5C5</accession>
<dbReference type="InterPro" id="IPR029456">
    <property type="entry name" value="Sialidase_N"/>
</dbReference>
<dbReference type="SUPFAM" id="SSF56219">
    <property type="entry name" value="DNase I-like"/>
    <property type="match status" value="1"/>
</dbReference>
<organism evidence="5 6">
    <name type="scientific">Sphingobacterium psychroaquaticum</name>
    <dbReference type="NCBI Taxonomy" id="561061"/>
    <lineage>
        <taxon>Bacteria</taxon>
        <taxon>Pseudomonadati</taxon>
        <taxon>Bacteroidota</taxon>
        <taxon>Sphingobacteriia</taxon>
        <taxon>Sphingobacteriales</taxon>
        <taxon>Sphingobacteriaceae</taxon>
        <taxon>Sphingobacterium</taxon>
    </lineage>
</organism>
<sequence>MKPFYPIIGAITLACFATTVQAQQKVSPIQNKVLIMDGLDNDVRTGMGIIDGKWTLEAWIKGDDNTWKPEEAIIAGGEYSDLNSCDNMPLIIKDGYLYSKGANLKSSIKMDDAWHHVAVSCDGRTTRLFLDGKEVAHRDTALAILPGAIGVNEKKHTFGGSIDEVRIWRTALPLSTLQRWKDTPIERTHPSFRYLIGYYNFEDFTESMSVNWVGKGHQSYHLRNGRNDYYGNKRMAFVKPQDDLHIVHHHGKQKLFHATVIHNEWDLEQGSKGGQFIKLRIIVQGTDKPLSLDQLELDLSAMENLKDIDKVHLYYTGQQPKSSLRQEIFGRGPKAESKLRFIRQKGEPIQYMQPGVNYFLVALDLTENAIPGNKLVGNIPIIQLSGKKHTPELSTDYATQRVAYSNGKNNDIIKVLQWNIWHGGVHLGKTEGRNRVIDLIRASQADIITMQEGYGAQDTIAQALGFHLQTKSAKDNLALFSRFPIDKIPSSESFKSNPGIIKLNNGKKILVNDCWLRYAYRPEYTSSYASYGLNPKVWEAEDATLSLVDITNLINKDILPHQESPDMPTIIAGDFNSCSHLDWTDRTKPLHFGYGAVNFPTSQYMATQGFKDSFREQNPDELKYQGGTTAVIYGQMQMSRIDFIYYKGKMRTLSSKIVRSSPDIDDVWASDHAAVLTTFQVL</sequence>
<gene>
    <name evidence="5" type="ORF">SAMN05660862_3593</name>
</gene>
<feature type="signal peptide" evidence="3">
    <location>
        <begin position="1"/>
        <end position="22"/>
    </location>
</feature>
<dbReference type="PANTHER" id="PTHR41349">
    <property type="match status" value="1"/>
</dbReference>
<dbReference type="InterPro" id="IPR013320">
    <property type="entry name" value="ConA-like_dom_sf"/>
</dbReference>
<dbReference type="InterPro" id="IPR005135">
    <property type="entry name" value="Endo/exonuclease/phosphatase"/>
</dbReference>
<keyword evidence="6" id="KW-1185">Reference proteome</keyword>
<name>A0A1X7L5C5_9SPHI</name>
<dbReference type="Gene3D" id="3.60.10.10">
    <property type="entry name" value="Endonuclease/exonuclease/phosphatase"/>
    <property type="match status" value="1"/>
</dbReference>
<dbReference type="SUPFAM" id="SSF49899">
    <property type="entry name" value="Concanavalin A-like lectins/glucanases"/>
    <property type="match status" value="1"/>
</dbReference>
<evidence type="ECO:0000256" key="1">
    <source>
        <dbReference type="ARBA" id="ARBA00022729"/>
    </source>
</evidence>
<dbReference type="STRING" id="561061.SAMN05660862_3593"/>
<dbReference type="OrthoDB" id="9794261at2"/>
<evidence type="ECO:0000256" key="2">
    <source>
        <dbReference type="ARBA" id="ARBA00023157"/>
    </source>
</evidence>
<keyword evidence="5" id="KW-0540">Nuclease</keyword>
<evidence type="ECO:0000256" key="3">
    <source>
        <dbReference type="SAM" id="SignalP"/>
    </source>
</evidence>
<dbReference type="Pfam" id="PF14873">
    <property type="entry name" value="BNR_assoc_N"/>
    <property type="match status" value="1"/>
</dbReference>
<keyword evidence="5" id="KW-0378">Hydrolase</keyword>
<evidence type="ECO:0000313" key="5">
    <source>
        <dbReference type="EMBL" id="SMG48807.1"/>
    </source>
</evidence>
<dbReference type="SMART" id="SM00560">
    <property type="entry name" value="LamGL"/>
    <property type="match status" value="1"/>
</dbReference>
<feature type="domain" description="LamG-like jellyroll fold" evidence="4">
    <location>
        <begin position="52"/>
        <end position="175"/>
    </location>
</feature>
<reference evidence="5 6" key="1">
    <citation type="submission" date="2017-04" db="EMBL/GenBank/DDBJ databases">
        <authorList>
            <person name="Afonso C.L."/>
            <person name="Miller P.J."/>
            <person name="Scott M.A."/>
            <person name="Spackman E."/>
            <person name="Goraichik I."/>
            <person name="Dimitrov K.M."/>
            <person name="Suarez D.L."/>
            <person name="Swayne D.E."/>
        </authorList>
    </citation>
    <scope>NUCLEOTIDE SEQUENCE [LARGE SCALE GENOMIC DNA]</scope>
    <source>
        <strain evidence="5 6">DSM 22418</strain>
    </source>
</reference>
<dbReference type="AlphaFoldDB" id="A0A1X7L5C5"/>
<dbReference type="InterPro" id="IPR036691">
    <property type="entry name" value="Endo/exonu/phosph_ase_sf"/>
</dbReference>
<dbReference type="GO" id="GO:0004553">
    <property type="term" value="F:hydrolase activity, hydrolyzing O-glycosyl compounds"/>
    <property type="evidence" value="ECO:0007669"/>
    <property type="project" value="UniProtKB-ARBA"/>
</dbReference>
<keyword evidence="2" id="KW-1015">Disulfide bond</keyword>
<dbReference type="PROSITE" id="PS51257">
    <property type="entry name" value="PROKAR_LIPOPROTEIN"/>
    <property type="match status" value="1"/>
</dbReference>
<keyword evidence="5" id="KW-0255">Endonuclease</keyword>
<protein>
    <submittedName>
        <fullName evidence="5">Endonuclease/Exonuclease/phosphatase family protein</fullName>
    </submittedName>
</protein>
<keyword evidence="1 3" id="KW-0732">Signal</keyword>
<proteinExistence type="predicted"/>
<dbReference type="PANTHER" id="PTHR41349:SF1">
    <property type="entry name" value="PROTEIN CBG08683"/>
    <property type="match status" value="1"/>
</dbReference>
<evidence type="ECO:0000259" key="4">
    <source>
        <dbReference type="SMART" id="SM00560"/>
    </source>
</evidence>
<dbReference type="InterPro" id="IPR006558">
    <property type="entry name" value="LamG-like"/>
</dbReference>
<evidence type="ECO:0000313" key="6">
    <source>
        <dbReference type="Proteomes" id="UP000192980"/>
    </source>
</evidence>
<dbReference type="Gene3D" id="2.60.40.1290">
    <property type="match status" value="1"/>
</dbReference>